<evidence type="ECO:0000313" key="1">
    <source>
        <dbReference type="EMBL" id="MDR7091231.1"/>
    </source>
</evidence>
<dbReference type="EMBL" id="JAVDVX010000006">
    <property type="protein sequence ID" value="MDR7091231.1"/>
    <property type="molecule type" value="Genomic_DNA"/>
</dbReference>
<evidence type="ECO:0000313" key="2">
    <source>
        <dbReference type="Proteomes" id="UP001253595"/>
    </source>
</evidence>
<proteinExistence type="predicted"/>
<comment type="caution">
    <text evidence="1">The sequence shown here is derived from an EMBL/GenBank/DDBJ whole genome shotgun (WGS) entry which is preliminary data.</text>
</comment>
<keyword evidence="2" id="KW-1185">Reference proteome</keyword>
<sequence>MYALNTGQFVLKVCFSLQKVIAYDSCCATFIGRYPARIPM</sequence>
<name>A0ABU1V1A0_9GAMM</name>
<dbReference type="RefSeq" id="WP_310074318.1">
    <property type="nucleotide sequence ID" value="NZ_JAVDVX010000006.1"/>
</dbReference>
<dbReference type="Proteomes" id="UP001253595">
    <property type="component" value="Unassembled WGS sequence"/>
</dbReference>
<accession>A0ABU1V1A0</accession>
<organism evidence="1 2">
    <name type="scientific">Cellvibrio fibrivorans</name>
    <dbReference type="NCBI Taxonomy" id="126350"/>
    <lineage>
        <taxon>Bacteria</taxon>
        <taxon>Pseudomonadati</taxon>
        <taxon>Pseudomonadota</taxon>
        <taxon>Gammaproteobacteria</taxon>
        <taxon>Cellvibrionales</taxon>
        <taxon>Cellvibrionaceae</taxon>
        <taxon>Cellvibrio</taxon>
    </lineage>
</organism>
<gene>
    <name evidence="1" type="ORF">J2X05_003266</name>
</gene>
<reference evidence="1 2" key="1">
    <citation type="submission" date="2023-07" db="EMBL/GenBank/DDBJ databases">
        <title>Sorghum-associated microbial communities from plants grown in Nebraska, USA.</title>
        <authorList>
            <person name="Schachtman D."/>
        </authorList>
    </citation>
    <scope>NUCLEOTIDE SEQUENCE [LARGE SCALE GENOMIC DNA]</scope>
    <source>
        <strain evidence="1 2">BE190</strain>
    </source>
</reference>
<protein>
    <submittedName>
        <fullName evidence="1">Uncharacterized protein</fullName>
    </submittedName>
</protein>